<reference evidence="1 2" key="1">
    <citation type="journal article" date="2018" name="Nat. Genet.">
        <title>The Rosa genome provides new insights in the design of modern roses.</title>
        <authorList>
            <person name="Bendahmane M."/>
        </authorList>
    </citation>
    <scope>NUCLEOTIDE SEQUENCE [LARGE SCALE GENOMIC DNA]</scope>
    <source>
        <strain evidence="2">cv. Old Blush</strain>
    </source>
</reference>
<sequence length="43" mass="5189">MNRRRYCHVLISEFFSSYLNLHTVLYLLHSSTLFPSRMKITGR</sequence>
<dbReference type="EMBL" id="PDCK01000039">
    <property type="protein sequence ID" value="PRQ57243.1"/>
    <property type="molecule type" value="Genomic_DNA"/>
</dbReference>
<dbReference type="Proteomes" id="UP000238479">
    <property type="component" value="Chromosome 1"/>
</dbReference>
<evidence type="ECO:0000313" key="2">
    <source>
        <dbReference type="Proteomes" id="UP000238479"/>
    </source>
</evidence>
<comment type="caution">
    <text evidence="1">The sequence shown here is derived from an EMBL/GenBank/DDBJ whole genome shotgun (WGS) entry which is preliminary data.</text>
</comment>
<gene>
    <name evidence="1" type="ORF">RchiOBHm_Chr1g0346141</name>
</gene>
<dbReference type="Gramene" id="PRQ57243">
    <property type="protein sequence ID" value="PRQ57243"/>
    <property type="gene ID" value="RchiOBHm_Chr1g0346141"/>
</dbReference>
<keyword evidence="2" id="KW-1185">Reference proteome</keyword>
<dbReference type="AlphaFoldDB" id="A0A2P6SF01"/>
<organism evidence="1 2">
    <name type="scientific">Rosa chinensis</name>
    <name type="common">China rose</name>
    <dbReference type="NCBI Taxonomy" id="74649"/>
    <lineage>
        <taxon>Eukaryota</taxon>
        <taxon>Viridiplantae</taxon>
        <taxon>Streptophyta</taxon>
        <taxon>Embryophyta</taxon>
        <taxon>Tracheophyta</taxon>
        <taxon>Spermatophyta</taxon>
        <taxon>Magnoliopsida</taxon>
        <taxon>eudicotyledons</taxon>
        <taxon>Gunneridae</taxon>
        <taxon>Pentapetalae</taxon>
        <taxon>rosids</taxon>
        <taxon>fabids</taxon>
        <taxon>Rosales</taxon>
        <taxon>Rosaceae</taxon>
        <taxon>Rosoideae</taxon>
        <taxon>Rosoideae incertae sedis</taxon>
        <taxon>Rosa</taxon>
    </lineage>
</organism>
<proteinExistence type="predicted"/>
<evidence type="ECO:0000313" key="1">
    <source>
        <dbReference type="EMBL" id="PRQ57243.1"/>
    </source>
</evidence>
<accession>A0A2P6SF01</accession>
<protein>
    <submittedName>
        <fullName evidence="1">Uncharacterized protein</fullName>
    </submittedName>
</protein>
<name>A0A2P6SF01_ROSCH</name>